<dbReference type="RefSeq" id="XP_033680281.1">
    <property type="nucleotide sequence ID" value="XM_033836179.1"/>
</dbReference>
<feature type="signal peptide" evidence="1">
    <location>
        <begin position="1"/>
        <end position="18"/>
    </location>
</feature>
<dbReference type="OrthoDB" id="265717at2759"/>
<dbReference type="SUPFAM" id="SSF82199">
    <property type="entry name" value="SET domain"/>
    <property type="match status" value="1"/>
</dbReference>
<dbReference type="EMBL" id="ML987200">
    <property type="protein sequence ID" value="KAF2245277.1"/>
    <property type="molecule type" value="Genomic_DNA"/>
</dbReference>
<dbReference type="PROSITE" id="PS50280">
    <property type="entry name" value="SET"/>
    <property type="match status" value="1"/>
</dbReference>
<keyword evidence="1" id="KW-0732">Signal</keyword>
<dbReference type="AlphaFoldDB" id="A0A6A6I4N4"/>
<sequence>MRSVIELAILAFLPSVIASSTTCTLPIPSSLYVSGIPSWQSQNFSCIGSPQAWTAKPSPGKGIGVFATRILEPGDIILQEPPIIRVNPPEFRDGAAYPLSSIETLIRNGFEALSEDAQAEVMALHAHMTPKDADKLLPIFRSNAYTIETEVGLFPKGARINHSCRPNSSQFWNARIGKRVVYAIRRIEEGEEIFATYIPLLHAHEVRQKRLDQFGFKCGCEACAQELAAQEASDKRRQDIRKAFHDFEPQLTLAVPKSVAGRKNAEKNAKASVQLATLVEEEGLADYYPQAYRIAAISHARIERWEPATIWAHKSYQLRVMADSQSAETLEMHALTARFISSWNDDLRNKSMRQA</sequence>
<dbReference type="SMART" id="SM00317">
    <property type="entry name" value="SET"/>
    <property type="match status" value="1"/>
</dbReference>
<dbReference type="Proteomes" id="UP000800094">
    <property type="component" value="Unassembled WGS sequence"/>
</dbReference>
<evidence type="ECO:0000313" key="3">
    <source>
        <dbReference type="EMBL" id="KAF2245277.1"/>
    </source>
</evidence>
<dbReference type="Gene3D" id="2.170.270.10">
    <property type="entry name" value="SET domain"/>
    <property type="match status" value="1"/>
</dbReference>
<reference evidence="3" key="1">
    <citation type="journal article" date="2020" name="Stud. Mycol.">
        <title>101 Dothideomycetes genomes: a test case for predicting lifestyles and emergence of pathogens.</title>
        <authorList>
            <person name="Haridas S."/>
            <person name="Albert R."/>
            <person name="Binder M."/>
            <person name="Bloem J."/>
            <person name="Labutti K."/>
            <person name="Salamov A."/>
            <person name="Andreopoulos B."/>
            <person name="Baker S."/>
            <person name="Barry K."/>
            <person name="Bills G."/>
            <person name="Bluhm B."/>
            <person name="Cannon C."/>
            <person name="Castanera R."/>
            <person name="Culley D."/>
            <person name="Daum C."/>
            <person name="Ezra D."/>
            <person name="Gonzalez J."/>
            <person name="Henrissat B."/>
            <person name="Kuo A."/>
            <person name="Liang C."/>
            <person name="Lipzen A."/>
            <person name="Lutzoni F."/>
            <person name="Magnuson J."/>
            <person name="Mondo S."/>
            <person name="Nolan M."/>
            <person name="Ohm R."/>
            <person name="Pangilinan J."/>
            <person name="Park H.-J."/>
            <person name="Ramirez L."/>
            <person name="Alfaro M."/>
            <person name="Sun H."/>
            <person name="Tritt A."/>
            <person name="Yoshinaga Y."/>
            <person name="Zwiers L.-H."/>
            <person name="Turgeon B."/>
            <person name="Goodwin S."/>
            <person name="Spatafora J."/>
            <person name="Crous P."/>
            <person name="Grigoriev I."/>
        </authorList>
    </citation>
    <scope>NUCLEOTIDE SEQUENCE</scope>
    <source>
        <strain evidence="3">CBS 122368</strain>
    </source>
</reference>
<dbReference type="PANTHER" id="PTHR47332:SF4">
    <property type="entry name" value="SET DOMAIN-CONTAINING PROTEIN 5"/>
    <property type="match status" value="1"/>
</dbReference>
<feature type="domain" description="SET" evidence="2">
    <location>
        <begin position="51"/>
        <end position="198"/>
    </location>
</feature>
<dbReference type="InterPro" id="IPR053185">
    <property type="entry name" value="SET_domain_protein"/>
</dbReference>
<dbReference type="InterPro" id="IPR001214">
    <property type="entry name" value="SET_dom"/>
</dbReference>
<keyword evidence="4" id="KW-1185">Reference proteome</keyword>
<protein>
    <submittedName>
        <fullName evidence="3">SET domain-containing protein</fullName>
    </submittedName>
</protein>
<dbReference type="Pfam" id="PF00856">
    <property type="entry name" value="SET"/>
    <property type="match status" value="1"/>
</dbReference>
<name>A0A6A6I4N4_9PLEO</name>
<dbReference type="GeneID" id="54589509"/>
<dbReference type="InterPro" id="IPR046341">
    <property type="entry name" value="SET_dom_sf"/>
</dbReference>
<feature type="chain" id="PRO_5025426907" evidence="1">
    <location>
        <begin position="19"/>
        <end position="355"/>
    </location>
</feature>
<evidence type="ECO:0000313" key="4">
    <source>
        <dbReference type="Proteomes" id="UP000800094"/>
    </source>
</evidence>
<gene>
    <name evidence="3" type="ORF">BU26DRAFT_66687</name>
</gene>
<dbReference type="PANTHER" id="PTHR47332">
    <property type="entry name" value="SET DOMAIN-CONTAINING PROTEIN 5"/>
    <property type="match status" value="1"/>
</dbReference>
<organism evidence="3 4">
    <name type="scientific">Trematosphaeria pertusa</name>
    <dbReference type="NCBI Taxonomy" id="390896"/>
    <lineage>
        <taxon>Eukaryota</taxon>
        <taxon>Fungi</taxon>
        <taxon>Dikarya</taxon>
        <taxon>Ascomycota</taxon>
        <taxon>Pezizomycotina</taxon>
        <taxon>Dothideomycetes</taxon>
        <taxon>Pleosporomycetidae</taxon>
        <taxon>Pleosporales</taxon>
        <taxon>Massarineae</taxon>
        <taxon>Trematosphaeriaceae</taxon>
        <taxon>Trematosphaeria</taxon>
    </lineage>
</organism>
<accession>A0A6A6I4N4</accession>
<evidence type="ECO:0000259" key="2">
    <source>
        <dbReference type="PROSITE" id="PS50280"/>
    </source>
</evidence>
<proteinExistence type="predicted"/>
<evidence type="ECO:0000256" key="1">
    <source>
        <dbReference type="SAM" id="SignalP"/>
    </source>
</evidence>